<dbReference type="RefSeq" id="WP_155165584.1">
    <property type="nucleotide sequence ID" value="NZ_DBGEHT010000167.1"/>
</dbReference>
<keyword evidence="5" id="KW-0479">Metal-binding</keyword>
<evidence type="ECO:0000313" key="10">
    <source>
        <dbReference type="Proteomes" id="UP000462362"/>
    </source>
</evidence>
<evidence type="ECO:0000256" key="5">
    <source>
        <dbReference type="ARBA" id="ARBA00022723"/>
    </source>
</evidence>
<evidence type="ECO:0000256" key="3">
    <source>
        <dbReference type="ARBA" id="ARBA00022448"/>
    </source>
</evidence>
<evidence type="ECO:0000313" key="9">
    <source>
        <dbReference type="EMBL" id="MTU44502.1"/>
    </source>
</evidence>
<evidence type="ECO:0000256" key="2">
    <source>
        <dbReference type="ARBA" id="ARBA00004196"/>
    </source>
</evidence>
<dbReference type="GO" id="GO:0030313">
    <property type="term" value="C:cell envelope"/>
    <property type="evidence" value="ECO:0007669"/>
    <property type="project" value="UniProtKB-SubCell"/>
</dbReference>
<comment type="cofactor">
    <cofactor evidence="1">
        <name>heme c</name>
        <dbReference type="ChEBI" id="CHEBI:61717"/>
    </cofactor>
</comment>
<dbReference type="InterPro" id="IPR012286">
    <property type="entry name" value="Tetrahaem_cytochrome"/>
</dbReference>
<keyword evidence="3" id="KW-0813">Transport</keyword>
<evidence type="ECO:0000256" key="6">
    <source>
        <dbReference type="ARBA" id="ARBA00022982"/>
    </source>
</evidence>
<dbReference type="Gene3D" id="1.10.1130.10">
    <property type="entry name" value="Flavocytochrome C3, Chain A"/>
    <property type="match status" value="1"/>
</dbReference>
<feature type="domain" description="Tetrahaem cytochrome" evidence="8">
    <location>
        <begin position="31"/>
        <end position="108"/>
    </location>
</feature>
<evidence type="ECO:0000256" key="4">
    <source>
        <dbReference type="ARBA" id="ARBA00022617"/>
    </source>
</evidence>
<keyword evidence="7" id="KW-0408">Iron</keyword>
<protein>
    <submittedName>
        <fullName evidence="9">Cytochrome c3</fullName>
    </submittedName>
</protein>
<sequence length="114" mass="12365">MKKVLFLLLLSFLAGTTAFAADGGPYLADRHVARGMKCADCHTPDNKLKTSGDLDVCASCHGDYQVMIKKTDGRYEVNPHGQHEGALPCSECHKGHKPGVNYCGGCHNFVYKVP</sequence>
<keyword evidence="4" id="KW-0349">Heme</keyword>
<gene>
    <name evidence="9" type="ORF">GMD42_13135</name>
</gene>
<comment type="caution">
    <text evidence="9">The sequence shown here is derived from an EMBL/GenBank/DDBJ whole genome shotgun (WGS) entry which is preliminary data.</text>
</comment>
<reference evidence="9 10" key="1">
    <citation type="journal article" date="2019" name="Nat. Med.">
        <title>A library of human gut bacterial isolates paired with longitudinal multiomics data enables mechanistic microbiome research.</title>
        <authorList>
            <person name="Poyet M."/>
            <person name="Groussin M."/>
            <person name="Gibbons S.M."/>
            <person name="Avila-Pacheco J."/>
            <person name="Jiang X."/>
            <person name="Kearney S.M."/>
            <person name="Perrotta A.R."/>
            <person name="Berdy B."/>
            <person name="Zhao S."/>
            <person name="Lieberman T.D."/>
            <person name="Swanson P.K."/>
            <person name="Smith M."/>
            <person name="Roesemann S."/>
            <person name="Alexander J.E."/>
            <person name="Rich S.A."/>
            <person name="Livny J."/>
            <person name="Vlamakis H."/>
            <person name="Clish C."/>
            <person name="Bullock K."/>
            <person name="Deik A."/>
            <person name="Scott J."/>
            <person name="Pierce K.A."/>
            <person name="Xavier R.J."/>
            <person name="Alm E.J."/>
        </authorList>
    </citation>
    <scope>NUCLEOTIDE SEQUENCE [LARGE SCALE GENOMIC DNA]</scope>
    <source>
        <strain evidence="9 10">BIOML-A2</strain>
    </source>
</reference>
<dbReference type="Pfam" id="PF14537">
    <property type="entry name" value="Cytochrom_c3_2"/>
    <property type="match status" value="1"/>
</dbReference>
<dbReference type="AlphaFoldDB" id="A0A6I3S5D8"/>
<dbReference type="InterPro" id="IPR036280">
    <property type="entry name" value="Multihaem_cyt_sf"/>
</dbReference>
<evidence type="ECO:0000256" key="1">
    <source>
        <dbReference type="ARBA" id="ARBA00001926"/>
    </source>
</evidence>
<evidence type="ECO:0000259" key="8">
    <source>
        <dbReference type="Pfam" id="PF14537"/>
    </source>
</evidence>
<name>A0A6I3S5D8_9BURK</name>
<dbReference type="Proteomes" id="UP000462362">
    <property type="component" value="Unassembled WGS sequence"/>
</dbReference>
<organism evidence="9 10">
    <name type="scientific">Parasutterella excrementihominis</name>
    <dbReference type="NCBI Taxonomy" id="487175"/>
    <lineage>
        <taxon>Bacteria</taxon>
        <taxon>Pseudomonadati</taxon>
        <taxon>Pseudomonadota</taxon>
        <taxon>Betaproteobacteria</taxon>
        <taxon>Burkholderiales</taxon>
        <taxon>Sutterellaceae</taxon>
        <taxon>Parasutterella</taxon>
    </lineage>
</organism>
<evidence type="ECO:0000256" key="7">
    <source>
        <dbReference type="ARBA" id="ARBA00023004"/>
    </source>
</evidence>
<keyword evidence="6" id="KW-0249">Electron transport</keyword>
<comment type="subcellular location">
    <subcellularLocation>
        <location evidence="2">Cell envelope</location>
    </subcellularLocation>
</comment>
<dbReference type="GO" id="GO:0046872">
    <property type="term" value="F:metal ion binding"/>
    <property type="evidence" value="ECO:0007669"/>
    <property type="project" value="UniProtKB-KW"/>
</dbReference>
<accession>A0A6I3S5D8</accession>
<dbReference type="SUPFAM" id="SSF48695">
    <property type="entry name" value="Multiheme cytochromes"/>
    <property type="match status" value="1"/>
</dbReference>
<dbReference type="EMBL" id="WNCL01000089">
    <property type="protein sequence ID" value="MTU44502.1"/>
    <property type="molecule type" value="Genomic_DNA"/>
</dbReference>
<proteinExistence type="predicted"/>